<proteinExistence type="predicted"/>
<dbReference type="Gene3D" id="3.40.1260.10">
    <property type="entry name" value="DsrEFH-like"/>
    <property type="match status" value="1"/>
</dbReference>
<dbReference type="InterPro" id="IPR027396">
    <property type="entry name" value="DsrEFH-like"/>
</dbReference>
<protein>
    <recommendedName>
        <fullName evidence="4">Sulfur reduction protein DsrE</fullName>
    </recommendedName>
</protein>
<dbReference type="SUPFAM" id="SSF75169">
    <property type="entry name" value="DsrEFH-like"/>
    <property type="match status" value="1"/>
</dbReference>
<keyword evidence="3" id="KW-1185">Reference proteome</keyword>
<evidence type="ECO:0000313" key="3">
    <source>
        <dbReference type="Proteomes" id="UP000271193"/>
    </source>
</evidence>
<dbReference type="EMBL" id="CP033932">
    <property type="protein sequence ID" value="AZB23423.1"/>
    <property type="molecule type" value="Genomic_DNA"/>
</dbReference>
<gene>
    <name evidence="2" type="ORF">EG339_01680</name>
</gene>
<name>A0A3G6T6I2_9FLAO</name>
<sequence length="147" mass="16605">MKTNFLSTLILIIALIFISNYSNAQTQTSGNKVEYKGAKKKLAVMISDVKHFNTTVETVELLELKENGLTFEIVIVGILAKEIVENNELIELIDRAEKSGAQLVICEYALDILKVDKSKLDKRIMITPNALIYMFELNDKGYNTLVY</sequence>
<dbReference type="GeneID" id="99063512"/>
<dbReference type="KEGG" id="cben:EG339_01680"/>
<feature type="chain" id="PRO_5018335943" description="Sulfur reduction protein DsrE" evidence="1">
    <location>
        <begin position="25"/>
        <end position="147"/>
    </location>
</feature>
<dbReference type="RefSeq" id="WP_123868575.1">
    <property type="nucleotide sequence ID" value="NZ_CP033932.1"/>
</dbReference>
<organism evidence="2 3">
    <name type="scientific">Chryseobacterium bernardetii</name>
    <dbReference type="NCBI Taxonomy" id="1241978"/>
    <lineage>
        <taxon>Bacteria</taxon>
        <taxon>Pseudomonadati</taxon>
        <taxon>Bacteroidota</taxon>
        <taxon>Flavobacteriia</taxon>
        <taxon>Flavobacteriales</taxon>
        <taxon>Weeksellaceae</taxon>
        <taxon>Chryseobacterium group</taxon>
        <taxon>Chryseobacterium</taxon>
    </lineage>
</organism>
<evidence type="ECO:0000256" key="1">
    <source>
        <dbReference type="SAM" id="SignalP"/>
    </source>
</evidence>
<feature type="signal peptide" evidence="1">
    <location>
        <begin position="1"/>
        <end position="24"/>
    </location>
</feature>
<keyword evidence="1" id="KW-0732">Signal</keyword>
<evidence type="ECO:0008006" key="4">
    <source>
        <dbReference type="Google" id="ProtNLM"/>
    </source>
</evidence>
<reference evidence="3" key="1">
    <citation type="submission" date="2018-11" db="EMBL/GenBank/DDBJ databases">
        <title>Proposal to divide the Flavobacteriaceae and reorganize its genera based on Amino Acid Identity values calculated from whole genome sequences.</title>
        <authorList>
            <person name="Nicholson A.C."/>
            <person name="Gulvik C.A."/>
            <person name="Whitney A.M."/>
            <person name="Humrighouse B.W."/>
            <person name="Bell M."/>
            <person name="Holmes B."/>
            <person name="Steigerwalt A.G."/>
            <person name="Villarma A."/>
            <person name="Sheth M."/>
            <person name="Batra D."/>
            <person name="Pryor J."/>
            <person name="Bernardet J.-F."/>
            <person name="Hugo C."/>
            <person name="Kampfer P."/>
            <person name="Newman J."/>
            <person name="McQuiston J.R."/>
        </authorList>
    </citation>
    <scope>NUCLEOTIDE SEQUENCE [LARGE SCALE GENOMIC DNA]</scope>
    <source>
        <strain evidence="3">G0229</strain>
    </source>
</reference>
<dbReference type="Proteomes" id="UP000271193">
    <property type="component" value="Chromosome"/>
</dbReference>
<dbReference type="AlphaFoldDB" id="A0A3G6T6I2"/>
<accession>A0A3G6T6I2</accession>
<evidence type="ECO:0000313" key="2">
    <source>
        <dbReference type="EMBL" id="AZB23423.1"/>
    </source>
</evidence>